<comment type="caution">
    <text evidence="1">The sequence shown here is derived from an EMBL/GenBank/DDBJ whole genome shotgun (WGS) entry which is preliminary data.</text>
</comment>
<dbReference type="RefSeq" id="WP_204067380.1">
    <property type="nucleotide sequence ID" value="NZ_BOOJ01000052.1"/>
</dbReference>
<name>A0A8J3SLD0_9ACTN</name>
<dbReference type="AlphaFoldDB" id="A0A8J3SLD0"/>
<accession>A0A8J3SLD0</accession>
<keyword evidence="2" id="KW-1185">Reference proteome</keyword>
<evidence type="ECO:0000313" key="1">
    <source>
        <dbReference type="EMBL" id="GIH95280.1"/>
    </source>
</evidence>
<dbReference type="Proteomes" id="UP000619788">
    <property type="component" value="Unassembled WGS sequence"/>
</dbReference>
<dbReference type="EMBL" id="BOOJ01000052">
    <property type="protein sequence ID" value="GIH95280.1"/>
    <property type="molecule type" value="Genomic_DNA"/>
</dbReference>
<gene>
    <name evidence="1" type="ORF">Psi01_59100</name>
</gene>
<organism evidence="1 2">
    <name type="scientific">Planobispora siamensis</name>
    <dbReference type="NCBI Taxonomy" id="936338"/>
    <lineage>
        <taxon>Bacteria</taxon>
        <taxon>Bacillati</taxon>
        <taxon>Actinomycetota</taxon>
        <taxon>Actinomycetes</taxon>
        <taxon>Streptosporangiales</taxon>
        <taxon>Streptosporangiaceae</taxon>
        <taxon>Planobispora</taxon>
    </lineage>
</organism>
<reference evidence="1 2" key="1">
    <citation type="submission" date="2021-01" db="EMBL/GenBank/DDBJ databases">
        <title>Whole genome shotgun sequence of Planobispora siamensis NBRC 107568.</title>
        <authorList>
            <person name="Komaki H."/>
            <person name="Tamura T."/>
        </authorList>
    </citation>
    <scope>NUCLEOTIDE SEQUENCE [LARGE SCALE GENOMIC DNA]</scope>
    <source>
        <strain evidence="1 2">NBRC 107568</strain>
    </source>
</reference>
<evidence type="ECO:0000313" key="2">
    <source>
        <dbReference type="Proteomes" id="UP000619788"/>
    </source>
</evidence>
<sequence length="53" mass="5726">MCKCANGSYTCHLTHNTSAQRIIDGNATDVPTWSTLTGDRADTARLASPTMRN</sequence>
<protein>
    <submittedName>
        <fullName evidence="1">Uncharacterized protein</fullName>
    </submittedName>
</protein>
<proteinExistence type="predicted"/>